<name>A0ABV0YSR5_9TELE</name>
<protein>
    <submittedName>
        <fullName evidence="1">Uncharacterized protein</fullName>
    </submittedName>
</protein>
<proteinExistence type="predicted"/>
<sequence>MQGCKKMRLQKRTQETREGWVKLGVVVQQLDIDQGCEMTTRHSIVSSVCSVPPQPSFSICSLCVSQLEPNTLFYSLFAHICQTNIVSNVNFIYIAVFIQWS</sequence>
<gene>
    <name evidence="1" type="ORF">AMECASPLE_029233</name>
</gene>
<keyword evidence="2" id="KW-1185">Reference proteome</keyword>
<evidence type="ECO:0000313" key="1">
    <source>
        <dbReference type="EMBL" id="MEQ2296904.1"/>
    </source>
</evidence>
<dbReference type="Proteomes" id="UP001469553">
    <property type="component" value="Unassembled WGS sequence"/>
</dbReference>
<organism evidence="1 2">
    <name type="scientific">Ameca splendens</name>
    <dbReference type="NCBI Taxonomy" id="208324"/>
    <lineage>
        <taxon>Eukaryota</taxon>
        <taxon>Metazoa</taxon>
        <taxon>Chordata</taxon>
        <taxon>Craniata</taxon>
        <taxon>Vertebrata</taxon>
        <taxon>Euteleostomi</taxon>
        <taxon>Actinopterygii</taxon>
        <taxon>Neopterygii</taxon>
        <taxon>Teleostei</taxon>
        <taxon>Neoteleostei</taxon>
        <taxon>Acanthomorphata</taxon>
        <taxon>Ovalentaria</taxon>
        <taxon>Atherinomorphae</taxon>
        <taxon>Cyprinodontiformes</taxon>
        <taxon>Goodeidae</taxon>
        <taxon>Ameca</taxon>
    </lineage>
</organism>
<reference evidence="1 2" key="1">
    <citation type="submission" date="2021-06" db="EMBL/GenBank/DDBJ databases">
        <authorList>
            <person name="Palmer J.M."/>
        </authorList>
    </citation>
    <scope>NUCLEOTIDE SEQUENCE [LARGE SCALE GENOMIC DNA]</scope>
    <source>
        <strain evidence="1 2">AS_MEX2019</strain>
        <tissue evidence="1">Muscle</tissue>
    </source>
</reference>
<accession>A0ABV0YSR5</accession>
<evidence type="ECO:0000313" key="2">
    <source>
        <dbReference type="Proteomes" id="UP001469553"/>
    </source>
</evidence>
<comment type="caution">
    <text evidence="1">The sequence shown here is derived from an EMBL/GenBank/DDBJ whole genome shotgun (WGS) entry which is preliminary data.</text>
</comment>
<dbReference type="EMBL" id="JAHRIP010040939">
    <property type="protein sequence ID" value="MEQ2296904.1"/>
    <property type="molecule type" value="Genomic_DNA"/>
</dbReference>